<name>A0A4C1WTC0_EUMVA</name>
<dbReference type="EMBL" id="BGZK01000649">
    <property type="protein sequence ID" value="GBP54531.1"/>
    <property type="molecule type" value="Genomic_DNA"/>
</dbReference>
<gene>
    <name evidence="2" type="ORF">EVAR_43403_1</name>
</gene>
<feature type="region of interest" description="Disordered" evidence="1">
    <location>
        <begin position="197"/>
        <end position="234"/>
    </location>
</feature>
<protein>
    <submittedName>
        <fullName evidence="2">Uncharacterized protein</fullName>
    </submittedName>
</protein>
<evidence type="ECO:0000313" key="3">
    <source>
        <dbReference type="Proteomes" id="UP000299102"/>
    </source>
</evidence>
<comment type="caution">
    <text evidence="2">The sequence shown here is derived from an EMBL/GenBank/DDBJ whole genome shotgun (WGS) entry which is preliminary data.</text>
</comment>
<evidence type="ECO:0000256" key="1">
    <source>
        <dbReference type="SAM" id="MobiDB-lite"/>
    </source>
</evidence>
<sequence length="246" mass="28244">MPDRYLRIRAAHPAGVPSDVFGKADSIECKVRQKWDAMTHTRVSIAKSGHRGRNLNPPKMENGWFWCKNYIQGIQRIPSWSVKRKLVGETEAAAVVIEGGLRLGTMLVYYKEDQEIDLPYLRQTQSQEALGPSESNLDPEIHYEEGQMVKILFTLQKCTCKKEYNGNLHQKNNRWCGSGEQLTSLHGYQTQGMHKYHTSCGSKEEQSHSTLVNRKPKGPQGKSPKEMEKHSPQLSRLNFFWKPFTR</sequence>
<organism evidence="2 3">
    <name type="scientific">Eumeta variegata</name>
    <name type="common">Bagworm moth</name>
    <name type="synonym">Eumeta japonica</name>
    <dbReference type="NCBI Taxonomy" id="151549"/>
    <lineage>
        <taxon>Eukaryota</taxon>
        <taxon>Metazoa</taxon>
        <taxon>Ecdysozoa</taxon>
        <taxon>Arthropoda</taxon>
        <taxon>Hexapoda</taxon>
        <taxon>Insecta</taxon>
        <taxon>Pterygota</taxon>
        <taxon>Neoptera</taxon>
        <taxon>Endopterygota</taxon>
        <taxon>Lepidoptera</taxon>
        <taxon>Glossata</taxon>
        <taxon>Ditrysia</taxon>
        <taxon>Tineoidea</taxon>
        <taxon>Psychidae</taxon>
        <taxon>Oiketicinae</taxon>
        <taxon>Eumeta</taxon>
    </lineage>
</organism>
<evidence type="ECO:0000313" key="2">
    <source>
        <dbReference type="EMBL" id="GBP54531.1"/>
    </source>
</evidence>
<proteinExistence type="predicted"/>
<accession>A0A4C1WTC0</accession>
<keyword evidence="3" id="KW-1185">Reference proteome</keyword>
<reference evidence="2 3" key="1">
    <citation type="journal article" date="2019" name="Commun. Biol.">
        <title>The bagworm genome reveals a unique fibroin gene that provides high tensile strength.</title>
        <authorList>
            <person name="Kono N."/>
            <person name="Nakamura H."/>
            <person name="Ohtoshi R."/>
            <person name="Tomita M."/>
            <person name="Numata K."/>
            <person name="Arakawa K."/>
        </authorList>
    </citation>
    <scope>NUCLEOTIDE SEQUENCE [LARGE SCALE GENOMIC DNA]</scope>
</reference>
<dbReference type="AlphaFoldDB" id="A0A4C1WTC0"/>
<dbReference type="Proteomes" id="UP000299102">
    <property type="component" value="Unassembled WGS sequence"/>
</dbReference>